<name>A0AAV7BGT7_ENGPU</name>
<sequence length="81" mass="9170">MEGAYLKSGGGQMLISWGWCIIRGTVCMEVEGGMYNKWGSVYIQYTEIKLFICRWNVSAGSFPVTSDLCSKSFTLYYNTIK</sequence>
<organism evidence="1 2">
    <name type="scientific">Engystomops pustulosus</name>
    <name type="common">Tungara frog</name>
    <name type="synonym">Physalaemus pustulosus</name>
    <dbReference type="NCBI Taxonomy" id="76066"/>
    <lineage>
        <taxon>Eukaryota</taxon>
        <taxon>Metazoa</taxon>
        <taxon>Chordata</taxon>
        <taxon>Craniata</taxon>
        <taxon>Vertebrata</taxon>
        <taxon>Euteleostomi</taxon>
        <taxon>Amphibia</taxon>
        <taxon>Batrachia</taxon>
        <taxon>Anura</taxon>
        <taxon>Neobatrachia</taxon>
        <taxon>Hyloidea</taxon>
        <taxon>Leptodactylidae</taxon>
        <taxon>Leiuperinae</taxon>
        <taxon>Engystomops</taxon>
    </lineage>
</organism>
<reference evidence="1" key="1">
    <citation type="thesis" date="2020" institute="ProQuest LLC" country="789 East Eisenhower Parkway, Ann Arbor, MI, USA">
        <title>Comparative Genomics and Chromosome Evolution.</title>
        <authorList>
            <person name="Mudd A.B."/>
        </authorList>
    </citation>
    <scope>NUCLEOTIDE SEQUENCE</scope>
    <source>
        <strain evidence="1">237g6f4</strain>
        <tissue evidence="1">Blood</tissue>
    </source>
</reference>
<comment type="caution">
    <text evidence="1">The sequence shown here is derived from an EMBL/GenBank/DDBJ whole genome shotgun (WGS) entry which is preliminary data.</text>
</comment>
<gene>
    <name evidence="1" type="ORF">GDO81_011720</name>
</gene>
<protein>
    <submittedName>
        <fullName evidence="1">Uncharacterized protein</fullName>
    </submittedName>
</protein>
<proteinExistence type="predicted"/>
<evidence type="ECO:0000313" key="1">
    <source>
        <dbReference type="EMBL" id="KAG8571607.1"/>
    </source>
</evidence>
<accession>A0AAV7BGT7</accession>
<dbReference type="Proteomes" id="UP000824782">
    <property type="component" value="Unassembled WGS sequence"/>
</dbReference>
<keyword evidence="2" id="KW-1185">Reference proteome</keyword>
<dbReference type="AlphaFoldDB" id="A0AAV7BGT7"/>
<dbReference type="EMBL" id="WNYA01000005">
    <property type="protein sequence ID" value="KAG8571607.1"/>
    <property type="molecule type" value="Genomic_DNA"/>
</dbReference>
<evidence type="ECO:0000313" key="2">
    <source>
        <dbReference type="Proteomes" id="UP000824782"/>
    </source>
</evidence>